<evidence type="ECO:0000256" key="3">
    <source>
        <dbReference type="ARBA" id="ARBA00023163"/>
    </source>
</evidence>
<dbReference type="NCBIfam" id="NF041413">
    <property type="entry name" value="ArsR_Rv2640c_fam"/>
    <property type="match status" value="1"/>
</dbReference>
<dbReference type="CDD" id="cd00090">
    <property type="entry name" value="HTH_ARSR"/>
    <property type="match status" value="1"/>
</dbReference>
<dbReference type="PROSITE" id="PS50987">
    <property type="entry name" value="HTH_ARSR_2"/>
    <property type="match status" value="1"/>
</dbReference>
<dbReference type="PROSITE" id="PS00846">
    <property type="entry name" value="HTH_ARSR_1"/>
    <property type="match status" value="1"/>
</dbReference>
<reference evidence="5" key="1">
    <citation type="submission" date="2022-10" db="EMBL/GenBank/DDBJ databases">
        <title>WGS of marine actinomycetes from Thailand.</title>
        <authorList>
            <person name="Thawai C."/>
        </authorList>
    </citation>
    <scope>NUCLEOTIDE SEQUENCE</scope>
    <source>
        <strain evidence="5">SW21</strain>
    </source>
</reference>
<dbReference type="InterPro" id="IPR036388">
    <property type="entry name" value="WH-like_DNA-bd_sf"/>
</dbReference>
<dbReference type="PANTHER" id="PTHR33154:SF18">
    <property type="entry name" value="ARSENICAL RESISTANCE OPERON REPRESSOR"/>
    <property type="match status" value="1"/>
</dbReference>
<feature type="domain" description="HTH arsR-type" evidence="4">
    <location>
        <begin position="28"/>
        <end position="124"/>
    </location>
</feature>
<sequence length="124" mass="13004">MHGLAGVDLPMVDISAPICCAPVSAAPLDDDTALEIALRLKALADPVRIKLVSILLTDTGEGICTCDLATAVSLTEATTSHHLGQLRKAGMVAPDRRGMNVYYRARPESLEALRSVLSATTGCC</sequence>
<dbReference type="PRINTS" id="PR00778">
    <property type="entry name" value="HTHARSR"/>
</dbReference>
<proteinExistence type="predicted"/>
<keyword evidence="3" id="KW-0804">Transcription</keyword>
<evidence type="ECO:0000313" key="6">
    <source>
        <dbReference type="Proteomes" id="UP001143347"/>
    </source>
</evidence>
<dbReference type="Proteomes" id="UP001143347">
    <property type="component" value="Unassembled WGS sequence"/>
</dbReference>
<dbReference type="InterPro" id="IPR011991">
    <property type="entry name" value="ArsR-like_HTH"/>
</dbReference>
<comment type="caution">
    <text evidence="5">The sequence shown here is derived from an EMBL/GenBank/DDBJ whole genome shotgun (WGS) entry which is preliminary data.</text>
</comment>
<evidence type="ECO:0000313" key="5">
    <source>
        <dbReference type="EMBL" id="MCX2963111.1"/>
    </source>
</evidence>
<dbReference type="Pfam" id="PF01022">
    <property type="entry name" value="HTH_5"/>
    <property type="match status" value="1"/>
</dbReference>
<dbReference type="GO" id="GO:0003700">
    <property type="term" value="F:DNA-binding transcription factor activity"/>
    <property type="evidence" value="ECO:0007669"/>
    <property type="project" value="InterPro"/>
</dbReference>
<dbReference type="EMBL" id="JAPKFM010000002">
    <property type="protein sequence ID" value="MCX2963111.1"/>
    <property type="molecule type" value="Genomic_DNA"/>
</dbReference>
<dbReference type="InterPro" id="IPR048226">
    <property type="entry name" value="Rv2640c-like"/>
</dbReference>
<dbReference type="SUPFAM" id="SSF46785">
    <property type="entry name" value="Winged helix' DNA-binding domain"/>
    <property type="match status" value="1"/>
</dbReference>
<keyword evidence="1" id="KW-0805">Transcription regulation</keyword>
<dbReference type="InterPro" id="IPR018334">
    <property type="entry name" value="ArsR_HTH"/>
</dbReference>
<organism evidence="5 6">
    <name type="scientific">Gordonia aquimaris</name>
    <dbReference type="NCBI Taxonomy" id="2984863"/>
    <lineage>
        <taxon>Bacteria</taxon>
        <taxon>Bacillati</taxon>
        <taxon>Actinomycetota</taxon>
        <taxon>Actinomycetes</taxon>
        <taxon>Mycobacteriales</taxon>
        <taxon>Gordoniaceae</taxon>
        <taxon>Gordonia</taxon>
    </lineage>
</organism>
<gene>
    <name evidence="5" type="ORF">OSB52_03290</name>
</gene>
<dbReference type="Gene3D" id="1.10.10.10">
    <property type="entry name" value="Winged helix-like DNA-binding domain superfamily/Winged helix DNA-binding domain"/>
    <property type="match status" value="1"/>
</dbReference>
<dbReference type="GO" id="GO:0003677">
    <property type="term" value="F:DNA binding"/>
    <property type="evidence" value="ECO:0007669"/>
    <property type="project" value="UniProtKB-KW"/>
</dbReference>
<dbReference type="RefSeq" id="WP_266060144.1">
    <property type="nucleotide sequence ID" value="NZ_JAPKFM010000002.1"/>
</dbReference>
<evidence type="ECO:0000259" key="4">
    <source>
        <dbReference type="PROSITE" id="PS50987"/>
    </source>
</evidence>
<dbReference type="PANTHER" id="PTHR33154">
    <property type="entry name" value="TRANSCRIPTIONAL REGULATOR, ARSR FAMILY"/>
    <property type="match status" value="1"/>
</dbReference>
<accession>A0A9X3D1H4</accession>
<dbReference type="SMART" id="SM00418">
    <property type="entry name" value="HTH_ARSR"/>
    <property type="match status" value="1"/>
</dbReference>
<keyword evidence="6" id="KW-1185">Reference proteome</keyword>
<dbReference type="NCBIfam" id="NF033788">
    <property type="entry name" value="HTH_metalloreg"/>
    <property type="match status" value="1"/>
</dbReference>
<dbReference type="InterPro" id="IPR036390">
    <property type="entry name" value="WH_DNA-bd_sf"/>
</dbReference>
<name>A0A9X3D1H4_9ACTN</name>
<evidence type="ECO:0000256" key="2">
    <source>
        <dbReference type="ARBA" id="ARBA00023125"/>
    </source>
</evidence>
<protein>
    <submittedName>
        <fullName evidence="5">Metalloregulator ArsR/SmtB family transcription factor</fullName>
    </submittedName>
</protein>
<dbReference type="InterPro" id="IPR051081">
    <property type="entry name" value="HTH_MetalResp_TranReg"/>
</dbReference>
<dbReference type="AlphaFoldDB" id="A0A9X3D1H4"/>
<dbReference type="InterPro" id="IPR001845">
    <property type="entry name" value="HTH_ArsR_DNA-bd_dom"/>
</dbReference>
<keyword evidence="2" id="KW-0238">DNA-binding</keyword>
<evidence type="ECO:0000256" key="1">
    <source>
        <dbReference type="ARBA" id="ARBA00023015"/>
    </source>
</evidence>